<dbReference type="Gramene" id="ESQ46644">
    <property type="protein sequence ID" value="ESQ46644"/>
    <property type="gene ID" value="EUTSA_v10000516mg"/>
</dbReference>
<evidence type="ECO:0000256" key="2">
    <source>
        <dbReference type="SAM" id="SignalP"/>
    </source>
</evidence>
<protein>
    <recommendedName>
        <fullName evidence="3">Prolamin-like domain-containing protein</fullName>
    </recommendedName>
</protein>
<evidence type="ECO:0000313" key="5">
    <source>
        <dbReference type="Proteomes" id="UP000030689"/>
    </source>
</evidence>
<dbReference type="Pfam" id="PF05617">
    <property type="entry name" value="Prolamin_like"/>
    <property type="match status" value="1"/>
</dbReference>
<dbReference type="PANTHER" id="PTHR31207:SF40">
    <property type="entry name" value="ECA1 GAMETOGENESIS FAMILY PROTEIN (DUF784)-RELATED"/>
    <property type="match status" value="1"/>
</dbReference>
<proteinExistence type="predicted"/>
<keyword evidence="1 2" id="KW-0732">Signal</keyword>
<accession>V4LS70</accession>
<dbReference type="PANTHER" id="PTHR31207">
    <property type="entry name" value="ECA1 GAMETOGENESIS FAMILY PROTEIN (DUF784)-RELATED-RELATED"/>
    <property type="match status" value="1"/>
</dbReference>
<feature type="domain" description="Prolamin-like" evidence="3">
    <location>
        <begin position="72"/>
        <end position="146"/>
    </location>
</feature>
<dbReference type="EMBL" id="KI517426">
    <property type="protein sequence ID" value="ESQ46644.1"/>
    <property type="molecule type" value="Genomic_DNA"/>
</dbReference>
<sequence>MENKPIFMAFVSIMVLLSFSSPTLAIEHDEDKPLLNSDKEFDAAMANSPSSCDYNRDMIESQSKKHLDYLINCGEKMGPDSVKCNIEVRAEILRNKEASKDCCQMIVKAGKECHIEWMKLFFQTYQLKRFSSKRIFKTNEIWNRCSNEVGSI</sequence>
<keyword evidence="5" id="KW-1185">Reference proteome</keyword>
<dbReference type="STRING" id="72664.V4LS70"/>
<organism evidence="4 5">
    <name type="scientific">Eutrema salsugineum</name>
    <name type="common">Saltwater cress</name>
    <name type="synonym">Sisymbrium salsugineum</name>
    <dbReference type="NCBI Taxonomy" id="72664"/>
    <lineage>
        <taxon>Eukaryota</taxon>
        <taxon>Viridiplantae</taxon>
        <taxon>Streptophyta</taxon>
        <taxon>Embryophyta</taxon>
        <taxon>Tracheophyta</taxon>
        <taxon>Spermatophyta</taxon>
        <taxon>Magnoliopsida</taxon>
        <taxon>eudicotyledons</taxon>
        <taxon>Gunneridae</taxon>
        <taxon>Pentapetalae</taxon>
        <taxon>rosids</taxon>
        <taxon>malvids</taxon>
        <taxon>Brassicales</taxon>
        <taxon>Brassicaceae</taxon>
        <taxon>Eutremeae</taxon>
        <taxon>Eutrema</taxon>
    </lineage>
</organism>
<dbReference type="InterPro" id="IPR008502">
    <property type="entry name" value="Prolamin-like"/>
</dbReference>
<dbReference type="KEGG" id="eus:EUTSA_v10000516mg"/>
<evidence type="ECO:0000313" key="4">
    <source>
        <dbReference type="EMBL" id="ESQ46644.1"/>
    </source>
</evidence>
<gene>
    <name evidence="4" type="ORF">EUTSA_v10000516mg</name>
</gene>
<feature type="chain" id="PRO_5004721649" description="Prolamin-like domain-containing protein" evidence="2">
    <location>
        <begin position="26"/>
        <end position="152"/>
    </location>
</feature>
<reference evidence="4 5" key="1">
    <citation type="journal article" date="2013" name="Front. Plant Sci.">
        <title>The Reference Genome of the Halophytic Plant Eutrema salsugineum.</title>
        <authorList>
            <person name="Yang R."/>
            <person name="Jarvis D.E."/>
            <person name="Chen H."/>
            <person name="Beilstein M.A."/>
            <person name="Grimwood J."/>
            <person name="Jenkins J."/>
            <person name="Shu S."/>
            <person name="Prochnik S."/>
            <person name="Xin M."/>
            <person name="Ma C."/>
            <person name="Schmutz J."/>
            <person name="Wing R.A."/>
            <person name="Mitchell-Olds T."/>
            <person name="Schumaker K.S."/>
            <person name="Wang X."/>
        </authorList>
    </citation>
    <scope>NUCLEOTIDE SEQUENCE [LARGE SCALE GENOMIC DNA]</scope>
</reference>
<feature type="signal peptide" evidence="2">
    <location>
        <begin position="1"/>
        <end position="25"/>
    </location>
</feature>
<evidence type="ECO:0000256" key="1">
    <source>
        <dbReference type="ARBA" id="ARBA00022729"/>
    </source>
</evidence>
<dbReference type="OrthoDB" id="1039874at2759"/>
<name>V4LS70_EUTSA</name>
<evidence type="ECO:0000259" key="3">
    <source>
        <dbReference type="Pfam" id="PF05617"/>
    </source>
</evidence>
<dbReference type="OMA" id="KECHIEW"/>
<dbReference type="Proteomes" id="UP000030689">
    <property type="component" value="Unassembled WGS sequence"/>
</dbReference>
<dbReference type="InterPro" id="IPR040220">
    <property type="entry name" value="DD11"/>
</dbReference>
<dbReference type="AlphaFoldDB" id="V4LS70"/>